<evidence type="ECO:0000313" key="9">
    <source>
        <dbReference type="Proteomes" id="UP000292423"/>
    </source>
</evidence>
<dbReference type="RefSeq" id="WP_130413401.1">
    <property type="nucleotide sequence ID" value="NZ_SHKX01000012.1"/>
</dbReference>
<dbReference type="GO" id="GO:0043093">
    <property type="term" value="P:FtsZ-dependent cytokinesis"/>
    <property type="evidence" value="ECO:0007669"/>
    <property type="project" value="UniProtKB-UniRule"/>
</dbReference>
<gene>
    <name evidence="7" type="primary">ftsB</name>
    <name evidence="8" type="ORF">EV700_2072</name>
</gene>
<keyword evidence="7" id="KW-0175">Coiled coil</keyword>
<evidence type="ECO:0000256" key="6">
    <source>
        <dbReference type="ARBA" id="ARBA00023306"/>
    </source>
</evidence>
<dbReference type="Pfam" id="PF04977">
    <property type="entry name" value="DivIC"/>
    <property type="match status" value="1"/>
</dbReference>
<organism evidence="8 9">
    <name type="scientific">Fluviicoccus keumensis</name>
    <dbReference type="NCBI Taxonomy" id="1435465"/>
    <lineage>
        <taxon>Bacteria</taxon>
        <taxon>Pseudomonadati</taxon>
        <taxon>Pseudomonadota</taxon>
        <taxon>Gammaproteobacteria</taxon>
        <taxon>Moraxellales</taxon>
        <taxon>Moraxellaceae</taxon>
        <taxon>Fluviicoccus</taxon>
    </lineage>
</organism>
<dbReference type="HAMAP" id="MF_00599">
    <property type="entry name" value="FtsB"/>
    <property type="match status" value="1"/>
</dbReference>
<keyword evidence="4 7" id="KW-1133">Transmembrane helix</keyword>
<evidence type="ECO:0000256" key="7">
    <source>
        <dbReference type="HAMAP-Rule" id="MF_00599"/>
    </source>
</evidence>
<keyword evidence="3 7" id="KW-0812">Transmembrane</keyword>
<evidence type="ECO:0000256" key="4">
    <source>
        <dbReference type="ARBA" id="ARBA00022989"/>
    </source>
</evidence>
<dbReference type="GO" id="GO:0030428">
    <property type="term" value="C:cell septum"/>
    <property type="evidence" value="ECO:0007669"/>
    <property type="project" value="TreeGrafter"/>
</dbReference>
<proteinExistence type="inferred from homology"/>
<keyword evidence="7" id="KW-0997">Cell inner membrane</keyword>
<dbReference type="InterPro" id="IPR023081">
    <property type="entry name" value="Cell_div_FtsB"/>
</dbReference>
<dbReference type="PANTHER" id="PTHR37485">
    <property type="entry name" value="CELL DIVISION PROTEIN FTSB"/>
    <property type="match status" value="1"/>
</dbReference>
<reference evidence="8 9" key="1">
    <citation type="submission" date="2019-02" db="EMBL/GenBank/DDBJ databases">
        <title>Genomic Encyclopedia of Type Strains, Phase IV (KMG-IV): sequencing the most valuable type-strain genomes for metagenomic binning, comparative biology and taxonomic classification.</title>
        <authorList>
            <person name="Goeker M."/>
        </authorList>
    </citation>
    <scope>NUCLEOTIDE SEQUENCE [LARGE SCALE GENOMIC DNA]</scope>
    <source>
        <strain evidence="8 9">DSM 105135</strain>
    </source>
</reference>
<dbReference type="Proteomes" id="UP000292423">
    <property type="component" value="Unassembled WGS sequence"/>
</dbReference>
<keyword evidence="6 7" id="KW-0131">Cell cycle</keyword>
<dbReference type="AlphaFoldDB" id="A0A4Q7Z688"/>
<comment type="caution">
    <text evidence="8">The sequence shown here is derived from an EMBL/GenBank/DDBJ whole genome shotgun (WGS) entry which is preliminary data.</text>
</comment>
<keyword evidence="5 7" id="KW-0472">Membrane</keyword>
<dbReference type="EMBL" id="SHKX01000012">
    <property type="protein sequence ID" value="RZU45253.1"/>
    <property type="molecule type" value="Genomic_DNA"/>
</dbReference>
<evidence type="ECO:0000256" key="1">
    <source>
        <dbReference type="ARBA" id="ARBA00022475"/>
    </source>
</evidence>
<dbReference type="GO" id="GO:0005886">
    <property type="term" value="C:plasma membrane"/>
    <property type="evidence" value="ECO:0007669"/>
    <property type="project" value="UniProtKB-SubCell"/>
</dbReference>
<feature type="topological domain" description="Cytoplasmic" evidence="7">
    <location>
        <begin position="1"/>
        <end position="9"/>
    </location>
</feature>
<dbReference type="GO" id="GO:0032153">
    <property type="term" value="C:cell division site"/>
    <property type="evidence" value="ECO:0007669"/>
    <property type="project" value="UniProtKB-UniRule"/>
</dbReference>
<keyword evidence="2 7" id="KW-0132">Cell division</keyword>
<dbReference type="PANTHER" id="PTHR37485:SF1">
    <property type="entry name" value="CELL DIVISION PROTEIN FTSB"/>
    <property type="match status" value="1"/>
</dbReference>
<comment type="subunit">
    <text evidence="7">Part of a complex composed of FtsB, FtsL and FtsQ.</text>
</comment>
<name>A0A4Q7Z688_9GAMM</name>
<sequence length="109" mass="12448">MLNSMFGRMVFLLALLAITWLQSILWMGEGGIFDNNELAEQIKEHQNENRQLAERNRILDAEVRDLKQGMEAVEEHARLDLGMIKNGETFVRVTRPQAPAAPVVESETR</sequence>
<protein>
    <recommendedName>
        <fullName evidence="7">Cell division protein FtsB</fullName>
    </recommendedName>
</protein>
<comment type="subcellular location">
    <subcellularLocation>
        <location evidence="7">Cell inner membrane</location>
        <topology evidence="7">Single-pass type II membrane protein</topology>
    </subcellularLocation>
    <text evidence="7">Localizes to the division septum.</text>
</comment>
<dbReference type="OrthoDB" id="7061211at2"/>
<keyword evidence="9" id="KW-1185">Reference proteome</keyword>
<comment type="function">
    <text evidence="7">Essential cell division protein. May link together the upstream cell division proteins, which are predominantly cytoplasmic, with the downstream cell division proteins, which are predominantly periplasmic.</text>
</comment>
<evidence type="ECO:0000313" key="8">
    <source>
        <dbReference type="EMBL" id="RZU45253.1"/>
    </source>
</evidence>
<feature type="topological domain" description="Periplasmic" evidence="7">
    <location>
        <begin position="28"/>
        <end position="109"/>
    </location>
</feature>
<evidence type="ECO:0000256" key="2">
    <source>
        <dbReference type="ARBA" id="ARBA00022618"/>
    </source>
</evidence>
<dbReference type="NCBIfam" id="NF002058">
    <property type="entry name" value="PRK00888.1"/>
    <property type="match status" value="1"/>
</dbReference>
<evidence type="ECO:0000256" key="5">
    <source>
        <dbReference type="ARBA" id="ARBA00023136"/>
    </source>
</evidence>
<keyword evidence="1 7" id="KW-1003">Cell membrane</keyword>
<comment type="similarity">
    <text evidence="7">Belongs to the FtsB family.</text>
</comment>
<feature type="coiled-coil region" evidence="7">
    <location>
        <begin position="35"/>
        <end position="62"/>
    </location>
</feature>
<evidence type="ECO:0000256" key="3">
    <source>
        <dbReference type="ARBA" id="ARBA00022692"/>
    </source>
</evidence>
<accession>A0A4Q7Z688</accession>
<dbReference type="InterPro" id="IPR007060">
    <property type="entry name" value="FtsL/DivIC"/>
</dbReference>